<feature type="transmembrane region" description="Helical" evidence="1">
    <location>
        <begin position="314"/>
        <end position="333"/>
    </location>
</feature>
<sequence length="380" mass="41382">MTPRRTTVVIATAYRSLDRLFRRWFLAADPLKRVCAWLTVAVCVVAVVLGAPPTYSLDSLYTDHLHHAYAAWALLNIGPEVFTTPIDQWDFGALRPFVNWAALPYLYPFGSLLLFLPFGVVNNLGLLPASVVNLAMVITFGLGGVGATWLLARTLRESYRPVLVGGVLLVAAPLYVFWGLNGFFDSVAAAVALYGILAYRQGRDGVAMLALVSALSLHYRLWYLGPLAVVVTVRYVQARNWAVDWRLGLVGVLGGASVASFVLSIPGFTRLSETPQFNASPIAVTAGITPLVAATLVCGALVLMVVYRYESNPVTLATVTLAIVSMFVLTQWSPWYPILLTPVFGLVNHRRSHVTLVAGFYGVTLLLGFVAANHSLLRFL</sequence>
<keyword evidence="1" id="KW-0812">Transmembrane</keyword>
<name>M0MR94_9EURY</name>
<keyword evidence="3" id="KW-1185">Reference proteome</keyword>
<dbReference type="AlphaFoldDB" id="M0MR94"/>
<feature type="transmembrane region" description="Helical" evidence="1">
    <location>
        <begin position="248"/>
        <end position="268"/>
    </location>
</feature>
<keyword evidence="1" id="KW-1133">Transmembrane helix</keyword>
<dbReference type="STRING" id="1227455.C449_03044"/>
<evidence type="ECO:0000256" key="1">
    <source>
        <dbReference type="SAM" id="Phobius"/>
    </source>
</evidence>
<protein>
    <submittedName>
        <fullName evidence="2">Uncharacterized protein</fullName>
    </submittedName>
</protein>
<reference evidence="2 3" key="1">
    <citation type="journal article" date="2014" name="PLoS Genet.">
        <title>Phylogenetically driven sequencing of extremely halophilic archaea reveals strategies for static and dynamic osmo-response.</title>
        <authorList>
            <person name="Becker E.A."/>
            <person name="Seitzer P.M."/>
            <person name="Tritt A."/>
            <person name="Larsen D."/>
            <person name="Krusor M."/>
            <person name="Yao A.I."/>
            <person name="Wu D."/>
            <person name="Madern D."/>
            <person name="Eisen J.A."/>
            <person name="Darling A.E."/>
            <person name="Facciotti M.T."/>
        </authorList>
    </citation>
    <scope>NUCLEOTIDE SEQUENCE [LARGE SCALE GENOMIC DNA]</scope>
    <source>
        <strain evidence="2 3">DSM 5350</strain>
    </source>
</reference>
<dbReference type="PATRIC" id="fig|1227455.4.peg.620"/>
<feature type="transmembrane region" description="Helical" evidence="1">
    <location>
        <begin position="158"/>
        <end position="176"/>
    </location>
</feature>
<accession>M0MR94</accession>
<feature type="transmembrane region" description="Helical" evidence="1">
    <location>
        <begin position="105"/>
        <end position="124"/>
    </location>
</feature>
<proteinExistence type="predicted"/>
<organism evidence="2 3">
    <name type="scientific">Halococcus saccharolyticus DSM 5350</name>
    <dbReference type="NCBI Taxonomy" id="1227455"/>
    <lineage>
        <taxon>Archaea</taxon>
        <taxon>Methanobacteriati</taxon>
        <taxon>Methanobacteriota</taxon>
        <taxon>Stenosarchaea group</taxon>
        <taxon>Halobacteria</taxon>
        <taxon>Halobacteriales</taxon>
        <taxon>Halococcaceae</taxon>
        <taxon>Halococcus</taxon>
    </lineage>
</organism>
<comment type="caution">
    <text evidence="2">The sequence shown here is derived from an EMBL/GenBank/DDBJ whole genome shotgun (WGS) entry which is preliminary data.</text>
</comment>
<feature type="transmembrane region" description="Helical" evidence="1">
    <location>
        <begin position="288"/>
        <end position="307"/>
    </location>
</feature>
<evidence type="ECO:0000313" key="3">
    <source>
        <dbReference type="Proteomes" id="UP000011669"/>
    </source>
</evidence>
<feature type="transmembrane region" description="Helical" evidence="1">
    <location>
        <begin position="131"/>
        <end position="152"/>
    </location>
</feature>
<evidence type="ECO:0000313" key="2">
    <source>
        <dbReference type="EMBL" id="EMA46975.1"/>
    </source>
</evidence>
<feature type="transmembrane region" description="Helical" evidence="1">
    <location>
        <begin position="353"/>
        <end position="372"/>
    </location>
</feature>
<dbReference type="EMBL" id="AOMD01000011">
    <property type="protein sequence ID" value="EMA46975.1"/>
    <property type="molecule type" value="Genomic_DNA"/>
</dbReference>
<dbReference type="Proteomes" id="UP000011669">
    <property type="component" value="Unassembled WGS sequence"/>
</dbReference>
<dbReference type="InParanoid" id="M0MR94"/>
<gene>
    <name evidence="2" type="ORF">C449_03044</name>
</gene>
<keyword evidence="1" id="KW-0472">Membrane</keyword>